<reference evidence="1" key="1">
    <citation type="journal article" date="2008" name="ISME J.">
        <title>Genomic patterns of recombination, clonal divergence and environment in marine microbial populations.</title>
        <authorList>
            <person name="Konstantinidis K.T."/>
            <person name="Delong E.F."/>
        </authorList>
    </citation>
    <scope>NUCLEOTIDE SEQUENCE</scope>
</reference>
<dbReference type="PANTHER" id="PTHR36454">
    <property type="entry name" value="LMO2823 PROTEIN"/>
    <property type="match status" value="1"/>
</dbReference>
<evidence type="ECO:0000313" key="1">
    <source>
        <dbReference type="EMBL" id="ABZ10197.1"/>
    </source>
</evidence>
<accession>B3TC88</accession>
<sequence>MAVVSPFRALRPEPRAAAAVAAVPYDVVSTEEARALAADVPLSFLHVTRPEIDLAPGTDPHDPVVYETAVANLARVRRAAPLVVEAEPALYVYRLRDGGHAQTGLAGCYSLDEYDSGAIKKHERTRPDKEDDRTRHMVAIEAQTGVVFLTYRQTPLIDAEVERVCRTEPLFDFEAADAVHHTVWRATREQTTGLVGGFAAVPTLYIADGHHRAASAARARQTLGRRATGAAGPAERDSFLAVAFPDRQTRILPYNRALSNLAGATPEAFLQTVSGLLPVEPTSQTTPDKGTAAMYVGGRWYQVGLSEGEPSTPRDPVASLDVSVLQERLLGPVLEMADIRTDARVRFVGGVRGTAELERLVDSGQAAVAFSLAAVTVPELLAIADAGAIMPPKSTWFEPKLRDGLLTHLI</sequence>
<dbReference type="AlphaFoldDB" id="B3TC88"/>
<dbReference type="PANTHER" id="PTHR36454:SF1">
    <property type="entry name" value="DUF1015 DOMAIN-CONTAINING PROTEIN"/>
    <property type="match status" value="1"/>
</dbReference>
<dbReference type="PIRSF" id="PIRSF033563">
    <property type="entry name" value="UCP033563"/>
    <property type="match status" value="1"/>
</dbReference>
<gene>
    <name evidence="1" type="ORF">ALOHA_HF4000APKG10H12ctg3g12</name>
</gene>
<dbReference type="InterPro" id="IPR008323">
    <property type="entry name" value="UCP033563"/>
</dbReference>
<organism evidence="1">
    <name type="scientific">uncultured marine microorganism HF4000_APKG10H12</name>
    <dbReference type="NCBI Taxonomy" id="455560"/>
    <lineage>
        <taxon>unclassified sequences</taxon>
        <taxon>environmental samples</taxon>
    </lineage>
</organism>
<dbReference type="Pfam" id="PF06245">
    <property type="entry name" value="DUF1015"/>
    <property type="match status" value="1"/>
</dbReference>
<dbReference type="EMBL" id="EU016668">
    <property type="protein sequence ID" value="ABZ10197.1"/>
    <property type="molecule type" value="Genomic_DNA"/>
</dbReference>
<evidence type="ECO:0008006" key="2">
    <source>
        <dbReference type="Google" id="ProtNLM"/>
    </source>
</evidence>
<protein>
    <recommendedName>
        <fullName evidence="2">DUF1015 domain-containing protein</fullName>
    </recommendedName>
</protein>
<name>B3TC88_9ZZZZ</name>
<proteinExistence type="predicted"/>